<proteinExistence type="predicted"/>
<protein>
    <submittedName>
        <fullName evidence="1">Uncharacterized protein</fullName>
    </submittedName>
</protein>
<dbReference type="Proteomes" id="UP000799764">
    <property type="component" value="Unassembled WGS sequence"/>
</dbReference>
<gene>
    <name evidence="1" type="ORF">P171DRAFT_316131</name>
</gene>
<dbReference type="AlphaFoldDB" id="A0A9P4PGJ3"/>
<organism evidence="1 2">
    <name type="scientific">Karstenula rhodostoma CBS 690.94</name>
    <dbReference type="NCBI Taxonomy" id="1392251"/>
    <lineage>
        <taxon>Eukaryota</taxon>
        <taxon>Fungi</taxon>
        <taxon>Dikarya</taxon>
        <taxon>Ascomycota</taxon>
        <taxon>Pezizomycotina</taxon>
        <taxon>Dothideomycetes</taxon>
        <taxon>Pleosporomycetidae</taxon>
        <taxon>Pleosporales</taxon>
        <taxon>Massarineae</taxon>
        <taxon>Didymosphaeriaceae</taxon>
        <taxon>Karstenula</taxon>
    </lineage>
</organism>
<dbReference type="EMBL" id="MU001504">
    <property type="protein sequence ID" value="KAF2442574.1"/>
    <property type="molecule type" value="Genomic_DNA"/>
</dbReference>
<name>A0A9P4PGJ3_9PLEO</name>
<feature type="non-terminal residue" evidence="1">
    <location>
        <position position="118"/>
    </location>
</feature>
<dbReference type="OrthoDB" id="5423516at2759"/>
<evidence type="ECO:0000313" key="1">
    <source>
        <dbReference type="EMBL" id="KAF2442574.1"/>
    </source>
</evidence>
<reference evidence="1" key="1">
    <citation type="journal article" date="2020" name="Stud. Mycol.">
        <title>101 Dothideomycetes genomes: a test case for predicting lifestyles and emergence of pathogens.</title>
        <authorList>
            <person name="Haridas S."/>
            <person name="Albert R."/>
            <person name="Binder M."/>
            <person name="Bloem J."/>
            <person name="Labutti K."/>
            <person name="Salamov A."/>
            <person name="Andreopoulos B."/>
            <person name="Baker S."/>
            <person name="Barry K."/>
            <person name="Bills G."/>
            <person name="Bluhm B."/>
            <person name="Cannon C."/>
            <person name="Castanera R."/>
            <person name="Culley D."/>
            <person name="Daum C."/>
            <person name="Ezra D."/>
            <person name="Gonzalez J."/>
            <person name="Henrissat B."/>
            <person name="Kuo A."/>
            <person name="Liang C."/>
            <person name="Lipzen A."/>
            <person name="Lutzoni F."/>
            <person name="Magnuson J."/>
            <person name="Mondo S."/>
            <person name="Nolan M."/>
            <person name="Ohm R."/>
            <person name="Pangilinan J."/>
            <person name="Park H.-J."/>
            <person name="Ramirez L."/>
            <person name="Alfaro M."/>
            <person name="Sun H."/>
            <person name="Tritt A."/>
            <person name="Yoshinaga Y."/>
            <person name="Zwiers L.-H."/>
            <person name="Turgeon B."/>
            <person name="Goodwin S."/>
            <person name="Spatafora J."/>
            <person name="Crous P."/>
            <person name="Grigoriev I."/>
        </authorList>
    </citation>
    <scope>NUCLEOTIDE SEQUENCE</scope>
    <source>
        <strain evidence="1">CBS 690.94</strain>
    </source>
</reference>
<comment type="caution">
    <text evidence="1">The sequence shown here is derived from an EMBL/GenBank/DDBJ whole genome shotgun (WGS) entry which is preliminary data.</text>
</comment>
<accession>A0A9P4PGJ3</accession>
<keyword evidence="2" id="KW-1185">Reference proteome</keyword>
<sequence length="118" mass="13723">MPSLKDLNCFIELTNGKTQLREFGTIYGDGCVETFVAVPEQPQPFAIRLSSRKFIAPGLAMYVFIDGVYQCNRNRQNLKLRNPPDRKSLVDFVVRQKEERHDDGMIIARDWNFERLDI</sequence>
<evidence type="ECO:0000313" key="2">
    <source>
        <dbReference type="Proteomes" id="UP000799764"/>
    </source>
</evidence>